<dbReference type="GO" id="GO:0016209">
    <property type="term" value="F:antioxidant activity"/>
    <property type="evidence" value="ECO:0007669"/>
    <property type="project" value="InterPro"/>
</dbReference>
<evidence type="ECO:0000313" key="9">
    <source>
        <dbReference type="Proteomes" id="UP000310760"/>
    </source>
</evidence>
<keyword evidence="2" id="KW-0201">Cytochrome c-type biogenesis</keyword>
<dbReference type="PATRIC" id="fig|1235788.3.peg.2656"/>
<evidence type="ECO:0000313" key="6">
    <source>
        <dbReference type="EMBL" id="EOS12014.1"/>
    </source>
</evidence>
<dbReference type="GO" id="GO:0016491">
    <property type="term" value="F:oxidoreductase activity"/>
    <property type="evidence" value="ECO:0007669"/>
    <property type="project" value="InterPro"/>
</dbReference>
<dbReference type="PROSITE" id="PS51352">
    <property type="entry name" value="THIOREDOXIN_2"/>
    <property type="match status" value="1"/>
</dbReference>
<dbReference type="Proteomes" id="UP000310760">
    <property type="component" value="Unassembled WGS sequence"/>
</dbReference>
<evidence type="ECO:0000256" key="2">
    <source>
        <dbReference type="ARBA" id="ARBA00022748"/>
    </source>
</evidence>
<protein>
    <submittedName>
        <fullName evidence="7">AhpC/TSA family protein</fullName>
    </submittedName>
</protein>
<evidence type="ECO:0000313" key="7">
    <source>
        <dbReference type="EMBL" id="TGY71792.1"/>
    </source>
</evidence>
<evidence type="ECO:0000259" key="5">
    <source>
        <dbReference type="PROSITE" id="PS51352"/>
    </source>
</evidence>
<reference evidence="7 9" key="2">
    <citation type="submission" date="2019-04" db="EMBL/GenBank/DDBJ databases">
        <title>Microbes associate with the intestines of laboratory mice.</title>
        <authorList>
            <person name="Navarre W."/>
            <person name="Wong E."/>
            <person name="Huang K."/>
            <person name="Tropini C."/>
            <person name="Ng K."/>
            <person name="Yu B."/>
        </authorList>
    </citation>
    <scope>NUCLEOTIDE SEQUENCE [LARGE SCALE GENOMIC DNA]</scope>
    <source>
        <strain evidence="7 9">NM22_B1</strain>
    </source>
</reference>
<dbReference type="Gene3D" id="3.40.30.10">
    <property type="entry name" value="Glutaredoxin"/>
    <property type="match status" value="1"/>
</dbReference>
<dbReference type="HOGENOM" id="CLU_042529_1_0_10"/>
<dbReference type="OrthoDB" id="979391at2"/>
<dbReference type="GO" id="GO:0030313">
    <property type="term" value="C:cell envelope"/>
    <property type="evidence" value="ECO:0007669"/>
    <property type="project" value="UniProtKB-SubCell"/>
</dbReference>
<dbReference type="InterPro" id="IPR036249">
    <property type="entry name" value="Thioredoxin-like_sf"/>
</dbReference>
<evidence type="ECO:0000256" key="3">
    <source>
        <dbReference type="ARBA" id="ARBA00023157"/>
    </source>
</evidence>
<feature type="domain" description="Thioredoxin" evidence="5">
    <location>
        <begin position="251"/>
        <end position="392"/>
    </location>
</feature>
<dbReference type="EMBL" id="ASSP01000016">
    <property type="protein sequence ID" value="EOS12014.1"/>
    <property type="molecule type" value="Genomic_DNA"/>
</dbReference>
<keyword evidence="3" id="KW-1015">Disulfide bond</keyword>
<name>R9I723_9BACT</name>
<evidence type="ECO:0000256" key="4">
    <source>
        <dbReference type="ARBA" id="ARBA00023284"/>
    </source>
</evidence>
<dbReference type="CDD" id="cd02966">
    <property type="entry name" value="TlpA_like_family"/>
    <property type="match status" value="1"/>
</dbReference>
<keyword evidence="8" id="KW-1185">Reference proteome</keyword>
<gene>
    <name evidence="6" type="ORF">C802_02590</name>
    <name evidence="7" type="ORF">E5339_05700</name>
</gene>
<dbReference type="SUPFAM" id="SSF52833">
    <property type="entry name" value="Thioredoxin-like"/>
    <property type="match status" value="1"/>
</dbReference>
<comment type="subcellular location">
    <subcellularLocation>
        <location evidence="1">Cell envelope</location>
    </subcellularLocation>
</comment>
<dbReference type="RefSeq" id="WP_016276942.1">
    <property type="nucleotide sequence ID" value="NZ_CAONFL010000012.1"/>
</dbReference>
<dbReference type="AlphaFoldDB" id="R9I723"/>
<dbReference type="GeneID" id="82153342"/>
<organism evidence="6 8">
    <name type="scientific">Phocaeicola sartorii</name>
    <dbReference type="NCBI Taxonomy" id="671267"/>
    <lineage>
        <taxon>Bacteria</taxon>
        <taxon>Pseudomonadati</taxon>
        <taxon>Bacteroidota</taxon>
        <taxon>Bacteroidia</taxon>
        <taxon>Bacteroidales</taxon>
        <taxon>Bacteroidaceae</taxon>
        <taxon>Phocaeicola</taxon>
    </lineage>
</organism>
<dbReference type="InterPro" id="IPR050553">
    <property type="entry name" value="Thioredoxin_ResA/DsbE_sf"/>
</dbReference>
<dbReference type="STRING" id="1235788.C802_02590"/>
<sequence>MIDKKYLLLGVSLCMLNACNEPKSVTLEGSLDGIQTDSIYLYQVNNEHYGNVKLIESIAVTDGKFVYPADSIETGLYCFSLQNMERGEYLQQYANLFLEPKSMQLTLGKDKYEHLSLHATGSALQEQYEALQKAKYVAGNRAVLDSLDNMFYEAREKGDQKEMERIREVSMPYYDSASEQTRKLISEEIDKNKGSYFGLYLYYTYRFQNHTFNTVEEIDEVRNFIGGFDETSKQSSMYAKMQEGLDKLAQCAVGSAAPAITGIDLEGNTVSLSDFKGKYVLVDFWFAGCHWCRLETPYLLKTYNAFKDKGFTIYGVSTDRREEDWKKAIEEDKSYWNQVLLQKDDVKKVLETYCIVGFPHIILVDPEGKIVAKELRGDDLYNTVEKFVNGAE</sequence>
<dbReference type="InterPro" id="IPR025380">
    <property type="entry name" value="DUF4369"/>
</dbReference>
<dbReference type="InterPro" id="IPR000866">
    <property type="entry name" value="AhpC/TSA"/>
</dbReference>
<evidence type="ECO:0000256" key="1">
    <source>
        <dbReference type="ARBA" id="ARBA00004196"/>
    </source>
</evidence>
<dbReference type="InterPro" id="IPR013766">
    <property type="entry name" value="Thioredoxin_domain"/>
</dbReference>
<dbReference type="Proteomes" id="UP000014200">
    <property type="component" value="Unassembled WGS sequence"/>
</dbReference>
<evidence type="ECO:0000313" key="8">
    <source>
        <dbReference type="Proteomes" id="UP000014200"/>
    </source>
</evidence>
<dbReference type="EMBL" id="SRYJ01000009">
    <property type="protein sequence ID" value="TGY71792.1"/>
    <property type="molecule type" value="Genomic_DNA"/>
</dbReference>
<dbReference type="PANTHER" id="PTHR42852">
    <property type="entry name" value="THIOL:DISULFIDE INTERCHANGE PROTEIN DSBE"/>
    <property type="match status" value="1"/>
</dbReference>
<dbReference type="Pfam" id="PF14289">
    <property type="entry name" value="DUF4369"/>
    <property type="match status" value="1"/>
</dbReference>
<dbReference type="GO" id="GO:0017004">
    <property type="term" value="P:cytochrome complex assembly"/>
    <property type="evidence" value="ECO:0007669"/>
    <property type="project" value="UniProtKB-KW"/>
</dbReference>
<accession>R9I723</accession>
<reference evidence="6 8" key="1">
    <citation type="submission" date="2013-04" db="EMBL/GenBank/DDBJ databases">
        <title>The Genome Sequence of Bacteroides massiliensis dnLKV3.</title>
        <authorList>
            <consortium name="The Broad Institute Genomics Platform"/>
            <consortium name="The Broad Institute Genome Sequencing Center for Infectious Disease"/>
            <person name="Earl A."/>
            <person name="Xavier R."/>
            <person name="Kuhn K."/>
            <person name="Stappenbeck T."/>
            <person name="Walker B."/>
            <person name="Young S."/>
            <person name="Zeng Q."/>
            <person name="Gargeya S."/>
            <person name="Fitzgerald M."/>
            <person name="Haas B."/>
            <person name="Abouelleil A."/>
            <person name="Allen A.W."/>
            <person name="Alvarado L."/>
            <person name="Arachchi H.M."/>
            <person name="Berlin A.M."/>
            <person name="Chapman S.B."/>
            <person name="Gainer-Dewar J."/>
            <person name="Goldberg J."/>
            <person name="Griggs A."/>
            <person name="Gujja S."/>
            <person name="Hansen M."/>
            <person name="Howarth C."/>
            <person name="Imamovic A."/>
            <person name="Ireland A."/>
            <person name="Larimer J."/>
            <person name="McCowan C."/>
            <person name="Murphy C."/>
            <person name="Pearson M."/>
            <person name="Poon T.W."/>
            <person name="Priest M."/>
            <person name="Roberts A."/>
            <person name="Saif S."/>
            <person name="Shea T."/>
            <person name="Sisk P."/>
            <person name="Sykes S."/>
            <person name="Wortman J."/>
            <person name="Nusbaum C."/>
            <person name="Birren B."/>
        </authorList>
    </citation>
    <scope>NUCLEOTIDE SEQUENCE [LARGE SCALE GENOMIC DNA]</scope>
    <source>
        <strain evidence="6">DnLKV3</strain>
        <strain evidence="8">dnLKV3</strain>
    </source>
</reference>
<comment type="caution">
    <text evidence="6">The sequence shown here is derived from an EMBL/GenBank/DDBJ whole genome shotgun (WGS) entry which is preliminary data.</text>
</comment>
<proteinExistence type="predicted"/>
<keyword evidence="4" id="KW-0676">Redox-active center</keyword>
<dbReference type="Pfam" id="PF00578">
    <property type="entry name" value="AhpC-TSA"/>
    <property type="match status" value="1"/>
</dbReference>
<dbReference type="PANTHER" id="PTHR42852:SF6">
    <property type="entry name" value="THIOL:DISULFIDE INTERCHANGE PROTEIN DSBE"/>
    <property type="match status" value="1"/>
</dbReference>